<comment type="caution">
    <text evidence="1">The sequence shown here is derived from an EMBL/GenBank/DDBJ whole genome shotgun (WGS) entry which is preliminary data.</text>
</comment>
<sequence>MNLEEAGAHYLQHICSANEVGDGYNDVLFGAVDTLNAGGTPELTPLTNAAAESRDASRDVAVAFSAEEAEWPTAVQEDIQTLVDFQYEEMAFLSNMAEARDVDQYFTVVDAYEQMTVESDGPAAAQKIRAKLGLPADTVESCESYTS</sequence>
<organism evidence="1 2">
    <name type="scientific">Citricoccus alkalitolerans</name>
    <dbReference type="NCBI Taxonomy" id="246603"/>
    <lineage>
        <taxon>Bacteria</taxon>
        <taxon>Bacillati</taxon>
        <taxon>Actinomycetota</taxon>
        <taxon>Actinomycetes</taxon>
        <taxon>Micrococcales</taxon>
        <taxon>Micrococcaceae</taxon>
        <taxon>Citricoccus</taxon>
    </lineage>
</organism>
<name>A0ABV8Y5C8_9MICC</name>
<dbReference type="EMBL" id="JBHSEN010000003">
    <property type="protein sequence ID" value="MFC4431023.1"/>
    <property type="molecule type" value="Genomic_DNA"/>
</dbReference>
<protein>
    <submittedName>
        <fullName evidence="1">Uncharacterized protein</fullName>
    </submittedName>
</protein>
<keyword evidence="2" id="KW-1185">Reference proteome</keyword>
<reference evidence="2" key="1">
    <citation type="journal article" date="2019" name="Int. J. Syst. Evol. Microbiol.">
        <title>The Global Catalogue of Microorganisms (GCM) 10K type strain sequencing project: providing services to taxonomists for standard genome sequencing and annotation.</title>
        <authorList>
            <consortium name="The Broad Institute Genomics Platform"/>
            <consortium name="The Broad Institute Genome Sequencing Center for Infectious Disease"/>
            <person name="Wu L."/>
            <person name="Ma J."/>
        </authorList>
    </citation>
    <scope>NUCLEOTIDE SEQUENCE [LARGE SCALE GENOMIC DNA]</scope>
    <source>
        <strain evidence="2">CGMCC 1.12125</strain>
    </source>
</reference>
<proteinExistence type="predicted"/>
<dbReference type="Proteomes" id="UP001595965">
    <property type="component" value="Unassembled WGS sequence"/>
</dbReference>
<evidence type="ECO:0000313" key="1">
    <source>
        <dbReference type="EMBL" id="MFC4431023.1"/>
    </source>
</evidence>
<evidence type="ECO:0000313" key="2">
    <source>
        <dbReference type="Proteomes" id="UP001595965"/>
    </source>
</evidence>
<dbReference type="RefSeq" id="WP_344231041.1">
    <property type="nucleotide sequence ID" value="NZ_BAAALH010000003.1"/>
</dbReference>
<accession>A0ABV8Y5C8</accession>
<gene>
    <name evidence="1" type="ORF">ACFO0K_15240</name>
</gene>